<accession>A0ABU1IPI0</accession>
<keyword evidence="3" id="KW-1185">Reference proteome</keyword>
<evidence type="ECO:0000259" key="1">
    <source>
        <dbReference type="Pfam" id="PF04608"/>
    </source>
</evidence>
<dbReference type="Pfam" id="PF04608">
    <property type="entry name" value="PgpA"/>
    <property type="match status" value="1"/>
</dbReference>
<gene>
    <name evidence="2" type="ORF">JOE21_002650</name>
</gene>
<evidence type="ECO:0000313" key="3">
    <source>
        <dbReference type="Proteomes" id="UP001185012"/>
    </source>
</evidence>
<feature type="domain" description="YutG/PgpA" evidence="1">
    <location>
        <begin position="45"/>
        <end position="166"/>
    </location>
</feature>
<dbReference type="CDD" id="cd06971">
    <property type="entry name" value="PgpA"/>
    <property type="match status" value="1"/>
</dbReference>
<dbReference type="SUPFAM" id="SSF101307">
    <property type="entry name" value="YutG-like"/>
    <property type="match status" value="1"/>
</dbReference>
<name>A0ABU1IPI0_9BACL</name>
<comment type="caution">
    <text evidence="2">The sequence shown here is derived from an EMBL/GenBank/DDBJ whole genome shotgun (WGS) entry which is preliminary data.</text>
</comment>
<organism evidence="2 3">
    <name type="scientific">Desmospora profundinema</name>
    <dbReference type="NCBI Taxonomy" id="1571184"/>
    <lineage>
        <taxon>Bacteria</taxon>
        <taxon>Bacillati</taxon>
        <taxon>Bacillota</taxon>
        <taxon>Bacilli</taxon>
        <taxon>Bacillales</taxon>
        <taxon>Thermoactinomycetaceae</taxon>
        <taxon>Desmospora</taxon>
    </lineage>
</organism>
<dbReference type="EMBL" id="JAVDQG010000005">
    <property type="protein sequence ID" value="MDR6226643.1"/>
    <property type="molecule type" value="Genomic_DNA"/>
</dbReference>
<reference evidence="2 3" key="1">
    <citation type="submission" date="2023-07" db="EMBL/GenBank/DDBJ databases">
        <title>Genomic Encyclopedia of Type Strains, Phase IV (KMG-IV): sequencing the most valuable type-strain genomes for metagenomic binning, comparative biology and taxonomic classification.</title>
        <authorList>
            <person name="Goeker M."/>
        </authorList>
    </citation>
    <scope>NUCLEOTIDE SEQUENCE [LARGE SCALE GENOMIC DNA]</scope>
    <source>
        <strain evidence="2 3">DSM 45903</strain>
    </source>
</reference>
<dbReference type="Proteomes" id="UP001185012">
    <property type="component" value="Unassembled WGS sequence"/>
</dbReference>
<dbReference type="InterPro" id="IPR007686">
    <property type="entry name" value="YutG/PgpA"/>
</dbReference>
<sequence length="191" mass="21370">MDVRDPGWKPIEEGGPMFYRHVVDLLQRRGVSLNEIAEIVHELQQPYHEGLGKEQCLESVEHVLQKREVQYAIITGVALDSLSEEQRLPQPLQRMLEVDEPLYGLDEILALSITNVYGTIGLTSFGYLDKTKTGVLSRLNNHDGNIHVFLDDLVAGVAAAASARIAHENPDMERYRADLALHDGEGCKKND</sequence>
<dbReference type="InterPro" id="IPR036681">
    <property type="entry name" value="PgpA-like_sf"/>
</dbReference>
<dbReference type="Gene3D" id="1.10.3760.10">
    <property type="entry name" value="PgpA-like"/>
    <property type="match status" value="1"/>
</dbReference>
<proteinExistence type="predicted"/>
<evidence type="ECO:0000313" key="2">
    <source>
        <dbReference type="EMBL" id="MDR6226643.1"/>
    </source>
</evidence>
<protein>
    <submittedName>
        <fullName evidence="2">Phosphatidylglycerophosphatase A</fullName>
    </submittedName>
</protein>